<evidence type="ECO:0000256" key="7">
    <source>
        <dbReference type="ARBA" id="ARBA00023136"/>
    </source>
</evidence>
<comment type="caution">
    <text evidence="11">The sequence shown here is derived from an EMBL/GenBank/DDBJ whole genome shotgun (WGS) entry which is preliminary data.</text>
</comment>
<evidence type="ECO:0000313" key="12">
    <source>
        <dbReference type="Proteomes" id="UP001341840"/>
    </source>
</evidence>
<evidence type="ECO:0000256" key="3">
    <source>
        <dbReference type="ARBA" id="ARBA00022692"/>
    </source>
</evidence>
<proteinExistence type="predicted"/>
<feature type="domain" description="PGG" evidence="10">
    <location>
        <begin position="416"/>
        <end position="520"/>
    </location>
</feature>
<sequence length="597" mass="67168">MALTRIDSDLYNAAVEGDFNKFMNLQNIDLLLTPNKNTILHLHLTSTTSKMARRIIDIPRPFLFQLLRKLINLVTKAETTSAPALSERFVEQILDKCRSLALFQNSKGEMPLHVAAMYGHSTIVKLLLERAKRVNAGAEIELSRATTRENDETAVHLAVRHNHIEAVEILLATDPEAFNIANKAKETPLFLASERKYSEIVSKILEYVESPAYEGPKNRTALHAAVINEDLEMTKDLLKNEYLRAAVKHADERQWVPLHYAAAGGNVNLTKLLLEQDENTAYMQDKEDCSEVVDNKGWNALHYAVYGERNKAITRIMRNLSLSNLFNEKDADGNTPLHHLANVRIENKSLIFHARVDKLALNNKDQTALDIVCDTAKDAEVNRKMFVWRLKKAGAQLSQRLDIRVKNRGPKLKFSREAKDSHLIMATLIATVTFAAAFTLPGGTQEDGSPVLGHKLSFKAFIVSDTIALLLASSAVLLHLFMSLTTSKWLDYYVSEVAFSSILVAIVAMIVAFATGTYTVFGSSPIGIAVVITITWPFFLVIRQVLRLNIRGNSIFAFFVNSMNMAFFPFVRWTRRPFGFFYGLFKIPSKDEQKIIL</sequence>
<evidence type="ECO:0000313" key="11">
    <source>
        <dbReference type="EMBL" id="MED6109160.1"/>
    </source>
</evidence>
<keyword evidence="4" id="KW-0677">Repeat</keyword>
<evidence type="ECO:0000256" key="9">
    <source>
        <dbReference type="SAM" id="Phobius"/>
    </source>
</evidence>
<dbReference type="Pfam" id="PF13962">
    <property type="entry name" value="PGG"/>
    <property type="match status" value="1"/>
</dbReference>
<name>A0ABU6QC30_9FABA</name>
<dbReference type="Pfam" id="PF12796">
    <property type="entry name" value="Ank_2"/>
    <property type="match status" value="2"/>
</dbReference>
<evidence type="ECO:0000256" key="2">
    <source>
        <dbReference type="ARBA" id="ARBA00004413"/>
    </source>
</evidence>
<accession>A0ABU6QC30</accession>
<evidence type="ECO:0000256" key="5">
    <source>
        <dbReference type="ARBA" id="ARBA00022989"/>
    </source>
</evidence>
<evidence type="ECO:0000259" key="10">
    <source>
        <dbReference type="Pfam" id="PF13962"/>
    </source>
</evidence>
<evidence type="ECO:0000256" key="4">
    <source>
        <dbReference type="ARBA" id="ARBA00022737"/>
    </source>
</evidence>
<keyword evidence="3 9" id="KW-0812">Transmembrane</keyword>
<evidence type="ECO:0000256" key="6">
    <source>
        <dbReference type="ARBA" id="ARBA00023043"/>
    </source>
</evidence>
<feature type="transmembrane region" description="Helical" evidence="9">
    <location>
        <begin position="460"/>
        <end position="481"/>
    </location>
</feature>
<dbReference type="Gene3D" id="1.25.40.20">
    <property type="entry name" value="Ankyrin repeat-containing domain"/>
    <property type="match status" value="2"/>
</dbReference>
<feature type="repeat" description="ANK" evidence="8">
    <location>
        <begin position="107"/>
        <end position="139"/>
    </location>
</feature>
<feature type="transmembrane region" description="Helical" evidence="9">
    <location>
        <begin position="493"/>
        <end position="514"/>
    </location>
</feature>
<dbReference type="SMART" id="SM00248">
    <property type="entry name" value="ANK"/>
    <property type="match status" value="7"/>
</dbReference>
<feature type="transmembrane region" description="Helical" evidence="9">
    <location>
        <begin position="520"/>
        <end position="542"/>
    </location>
</feature>
<keyword evidence="12" id="KW-1185">Reference proteome</keyword>
<evidence type="ECO:0000256" key="1">
    <source>
        <dbReference type="ARBA" id="ARBA00004141"/>
    </source>
</evidence>
<dbReference type="SUPFAM" id="SSF48403">
    <property type="entry name" value="Ankyrin repeat"/>
    <property type="match status" value="1"/>
</dbReference>
<dbReference type="InterPro" id="IPR002110">
    <property type="entry name" value="Ankyrin_rpt"/>
</dbReference>
<dbReference type="PROSITE" id="PS50088">
    <property type="entry name" value="ANK_REPEAT"/>
    <property type="match status" value="3"/>
</dbReference>
<dbReference type="PANTHER" id="PTHR24186">
    <property type="entry name" value="PROTEIN PHOSPHATASE 1 REGULATORY SUBUNIT"/>
    <property type="match status" value="1"/>
</dbReference>
<feature type="transmembrane region" description="Helical" evidence="9">
    <location>
        <begin position="421"/>
        <end position="440"/>
    </location>
</feature>
<keyword evidence="7 9" id="KW-0472">Membrane</keyword>
<dbReference type="PROSITE" id="PS50297">
    <property type="entry name" value="ANK_REP_REGION"/>
    <property type="match status" value="2"/>
</dbReference>
<keyword evidence="5 9" id="KW-1133">Transmembrane helix</keyword>
<reference evidence="11 12" key="1">
    <citation type="journal article" date="2023" name="Plants (Basel)">
        <title>Bridging the Gap: Combining Genomics and Transcriptomics Approaches to Understand Stylosanthes scabra, an Orphan Legume from the Brazilian Caatinga.</title>
        <authorList>
            <person name="Ferreira-Neto J.R.C."/>
            <person name="da Silva M.D."/>
            <person name="Binneck E."/>
            <person name="de Melo N.F."/>
            <person name="da Silva R.H."/>
            <person name="de Melo A.L.T.M."/>
            <person name="Pandolfi V."/>
            <person name="Bustamante F.O."/>
            <person name="Brasileiro-Vidal A.C."/>
            <person name="Benko-Iseppon A.M."/>
        </authorList>
    </citation>
    <scope>NUCLEOTIDE SEQUENCE [LARGE SCALE GENOMIC DNA]</scope>
    <source>
        <tissue evidence="11">Leaves</tissue>
    </source>
</reference>
<protein>
    <recommendedName>
        <fullName evidence="10">PGG domain-containing protein</fullName>
    </recommendedName>
</protein>
<keyword evidence="6 8" id="KW-0040">ANK repeat</keyword>
<dbReference type="InterPro" id="IPR026961">
    <property type="entry name" value="PGG_dom"/>
</dbReference>
<dbReference type="EMBL" id="JASCZI010000132">
    <property type="protein sequence ID" value="MED6109160.1"/>
    <property type="molecule type" value="Genomic_DNA"/>
</dbReference>
<feature type="repeat" description="ANK" evidence="8">
    <location>
        <begin position="150"/>
        <end position="171"/>
    </location>
</feature>
<feature type="repeat" description="ANK" evidence="8">
    <location>
        <begin position="253"/>
        <end position="285"/>
    </location>
</feature>
<evidence type="ECO:0000256" key="8">
    <source>
        <dbReference type="PROSITE-ProRule" id="PRU00023"/>
    </source>
</evidence>
<organism evidence="11 12">
    <name type="scientific">Stylosanthes scabra</name>
    <dbReference type="NCBI Taxonomy" id="79078"/>
    <lineage>
        <taxon>Eukaryota</taxon>
        <taxon>Viridiplantae</taxon>
        <taxon>Streptophyta</taxon>
        <taxon>Embryophyta</taxon>
        <taxon>Tracheophyta</taxon>
        <taxon>Spermatophyta</taxon>
        <taxon>Magnoliopsida</taxon>
        <taxon>eudicotyledons</taxon>
        <taxon>Gunneridae</taxon>
        <taxon>Pentapetalae</taxon>
        <taxon>rosids</taxon>
        <taxon>fabids</taxon>
        <taxon>Fabales</taxon>
        <taxon>Fabaceae</taxon>
        <taxon>Papilionoideae</taxon>
        <taxon>50 kb inversion clade</taxon>
        <taxon>dalbergioids sensu lato</taxon>
        <taxon>Dalbergieae</taxon>
        <taxon>Pterocarpus clade</taxon>
        <taxon>Stylosanthes</taxon>
    </lineage>
</organism>
<feature type="transmembrane region" description="Helical" evidence="9">
    <location>
        <begin position="554"/>
        <end position="571"/>
    </location>
</feature>
<dbReference type="PANTHER" id="PTHR24186:SF36">
    <property type="entry name" value="SERINE_THREONINE-PROTEIN PHOSPHATASE 6 REGULATORY ANKYRIN REPEAT SUBUNIT A-LIKE"/>
    <property type="match status" value="1"/>
</dbReference>
<dbReference type="Proteomes" id="UP001341840">
    <property type="component" value="Unassembled WGS sequence"/>
</dbReference>
<comment type="subcellular location">
    <subcellularLocation>
        <location evidence="2">Cell membrane</location>
        <topology evidence="2">Peripheral membrane protein</topology>
        <orientation evidence="2">Cytoplasmic side</orientation>
    </subcellularLocation>
    <subcellularLocation>
        <location evidence="1">Membrane</location>
        <topology evidence="1">Multi-pass membrane protein</topology>
    </subcellularLocation>
</comment>
<gene>
    <name evidence="11" type="ORF">PIB30_031048</name>
</gene>
<dbReference type="InterPro" id="IPR036770">
    <property type="entry name" value="Ankyrin_rpt-contain_sf"/>
</dbReference>